<gene>
    <name evidence="1" type="ORF">PMACD_LOCUS10789</name>
</gene>
<name>A0A821US72_9NEOP</name>
<dbReference type="AlphaFoldDB" id="A0A821US72"/>
<dbReference type="EMBL" id="CAJOBZ010000033">
    <property type="protein sequence ID" value="CAF4894842.1"/>
    <property type="molecule type" value="Genomic_DNA"/>
</dbReference>
<evidence type="ECO:0000313" key="2">
    <source>
        <dbReference type="Proteomes" id="UP000663880"/>
    </source>
</evidence>
<dbReference type="Proteomes" id="UP000663880">
    <property type="component" value="Unassembled WGS sequence"/>
</dbReference>
<proteinExistence type="predicted"/>
<comment type="caution">
    <text evidence="1">The sequence shown here is derived from an EMBL/GenBank/DDBJ whole genome shotgun (WGS) entry which is preliminary data.</text>
</comment>
<evidence type="ECO:0000313" key="1">
    <source>
        <dbReference type="EMBL" id="CAF4894842.1"/>
    </source>
</evidence>
<reference evidence="1" key="1">
    <citation type="submission" date="2021-02" db="EMBL/GenBank/DDBJ databases">
        <authorList>
            <person name="Steward A R."/>
        </authorList>
    </citation>
    <scope>NUCLEOTIDE SEQUENCE</scope>
</reference>
<keyword evidence="2" id="KW-1185">Reference proteome</keyword>
<sequence length="83" mass="9142">MIVLADKEGSGKKILMSNAVSEEQYLVRHSSTVSLLAMGYMSHSAVQSLVFEPYSCVGVRVSSHVHMCFNAEFPRAFSIFLLA</sequence>
<accession>A0A821US72</accession>
<organism evidence="1 2">
    <name type="scientific">Pieris macdunnoughi</name>
    <dbReference type="NCBI Taxonomy" id="345717"/>
    <lineage>
        <taxon>Eukaryota</taxon>
        <taxon>Metazoa</taxon>
        <taxon>Ecdysozoa</taxon>
        <taxon>Arthropoda</taxon>
        <taxon>Hexapoda</taxon>
        <taxon>Insecta</taxon>
        <taxon>Pterygota</taxon>
        <taxon>Neoptera</taxon>
        <taxon>Endopterygota</taxon>
        <taxon>Lepidoptera</taxon>
        <taxon>Glossata</taxon>
        <taxon>Ditrysia</taxon>
        <taxon>Papilionoidea</taxon>
        <taxon>Pieridae</taxon>
        <taxon>Pierinae</taxon>
        <taxon>Pieris</taxon>
    </lineage>
</organism>
<protein>
    <submittedName>
        <fullName evidence="1">Uncharacterized protein</fullName>
    </submittedName>
</protein>